<dbReference type="Pfam" id="PF12802">
    <property type="entry name" value="MarR_2"/>
    <property type="match status" value="1"/>
</dbReference>
<dbReference type="InterPro" id="IPR039422">
    <property type="entry name" value="MarR/SlyA-like"/>
</dbReference>
<dbReference type="AlphaFoldDB" id="A0A850PRS8"/>
<evidence type="ECO:0000313" key="3">
    <source>
        <dbReference type="Proteomes" id="UP000570517"/>
    </source>
</evidence>
<dbReference type="PANTHER" id="PTHR33164:SF106">
    <property type="entry name" value="TRANSCRIPTIONAL REGULATORY PROTEIN"/>
    <property type="match status" value="1"/>
</dbReference>
<gene>
    <name evidence="2" type="ORF">HLY00_4987</name>
</gene>
<dbReference type="Gene3D" id="1.10.10.10">
    <property type="entry name" value="Winged helix-like DNA-binding domain superfamily/Winged helix DNA-binding domain"/>
    <property type="match status" value="1"/>
</dbReference>
<dbReference type="PROSITE" id="PS50995">
    <property type="entry name" value="HTH_MARR_2"/>
    <property type="match status" value="1"/>
</dbReference>
<dbReference type="PANTHER" id="PTHR33164">
    <property type="entry name" value="TRANSCRIPTIONAL REGULATOR, MARR FAMILY"/>
    <property type="match status" value="1"/>
</dbReference>
<dbReference type="SUPFAM" id="SSF46785">
    <property type="entry name" value="Winged helix' DNA-binding domain"/>
    <property type="match status" value="1"/>
</dbReference>
<dbReference type="SMART" id="SM00347">
    <property type="entry name" value="HTH_MARR"/>
    <property type="match status" value="1"/>
</dbReference>
<dbReference type="GO" id="GO:0003700">
    <property type="term" value="F:DNA-binding transcription factor activity"/>
    <property type="evidence" value="ECO:0007669"/>
    <property type="project" value="InterPro"/>
</dbReference>
<dbReference type="Proteomes" id="UP000570517">
    <property type="component" value="Unassembled WGS sequence"/>
</dbReference>
<dbReference type="RefSeq" id="WP_178361251.1">
    <property type="nucleotide sequence ID" value="NZ_JABFYL010000048.1"/>
</dbReference>
<accession>A0A850PRS8</accession>
<organism evidence="2 3">
    <name type="scientific">Mycolicibacterium hippocampi</name>
    <dbReference type="NCBI Taxonomy" id="659824"/>
    <lineage>
        <taxon>Bacteria</taxon>
        <taxon>Bacillati</taxon>
        <taxon>Actinomycetota</taxon>
        <taxon>Actinomycetes</taxon>
        <taxon>Mycobacteriales</taxon>
        <taxon>Mycobacteriaceae</taxon>
        <taxon>Mycolicibacterium</taxon>
    </lineage>
</organism>
<evidence type="ECO:0000313" key="2">
    <source>
        <dbReference type="EMBL" id="NVN53019.1"/>
    </source>
</evidence>
<dbReference type="GO" id="GO:0006950">
    <property type="term" value="P:response to stress"/>
    <property type="evidence" value="ECO:0007669"/>
    <property type="project" value="TreeGrafter"/>
</dbReference>
<comment type="caution">
    <text evidence="2">The sequence shown here is derived from an EMBL/GenBank/DDBJ whole genome shotgun (WGS) entry which is preliminary data.</text>
</comment>
<evidence type="ECO:0000259" key="1">
    <source>
        <dbReference type="PROSITE" id="PS50995"/>
    </source>
</evidence>
<keyword evidence="3" id="KW-1185">Reference proteome</keyword>
<dbReference type="InterPro" id="IPR036388">
    <property type="entry name" value="WH-like_DNA-bd_sf"/>
</dbReference>
<proteinExistence type="predicted"/>
<sequence>MQDEDRKALEVQIAADVRALTAESDQIGHNFAGRHALTGNDFRALLHVMVAENSGEPLTAGELRKRMGVSGAAITYLVERMIASGHLLRDSDPADRRKVMLRVADQGLEVGREFFTPLAGHTTDSLADLPDDDLAAAHRVFRALIGAMGAFRAQLDGQVAHGATHRGPGSGRVDGR</sequence>
<dbReference type="InterPro" id="IPR036390">
    <property type="entry name" value="WH_DNA-bd_sf"/>
</dbReference>
<dbReference type="EMBL" id="JABFYL010000048">
    <property type="protein sequence ID" value="NVN53019.1"/>
    <property type="molecule type" value="Genomic_DNA"/>
</dbReference>
<feature type="domain" description="HTH marR-type" evidence="1">
    <location>
        <begin position="6"/>
        <end position="146"/>
    </location>
</feature>
<dbReference type="InterPro" id="IPR000835">
    <property type="entry name" value="HTH_MarR-typ"/>
</dbReference>
<name>A0A850PRS8_9MYCO</name>
<reference evidence="2 3" key="1">
    <citation type="submission" date="2020-05" db="EMBL/GenBank/DDBJ databases">
        <title>Draft genome sequence of Mycobacterium hippocampi DL, isolated from European seabass, Dicentrarchus labrax, reared in fish farms.</title>
        <authorList>
            <person name="Stathopoulou P."/>
            <person name="Asimakis E."/>
            <person name="Tzokas K."/>
            <person name="Batargias C."/>
            <person name="Tsiamis G."/>
        </authorList>
    </citation>
    <scope>NUCLEOTIDE SEQUENCE [LARGE SCALE GENOMIC DNA]</scope>
    <source>
        <strain evidence="2 3">DL</strain>
    </source>
</reference>
<protein>
    <submittedName>
        <fullName evidence="2">Transcriptional regulator, MarR family</fullName>
    </submittedName>
</protein>